<evidence type="ECO:0000313" key="11">
    <source>
        <dbReference type="Proteomes" id="UP000591948"/>
    </source>
</evidence>
<evidence type="ECO:0000313" key="6">
    <source>
        <dbReference type="EMBL" id="GFP39880.1"/>
    </source>
</evidence>
<evidence type="ECO:0000313" key="5">
    <source>
        <dbReference type="EMBL" id="GFP35459.1"/>
    </source>
</evidence>
<evidence type="ECO:0000313" key="2">
    <source>
        <dbReference type="EMBL" id="GFP19504.1"/>
    </source>
</evidence>
<dbReference type="RefSeq" id="WP_176230050.1">
    <property type="nucleotide sequence ID" value="NZ_BLRU01000087.1"/>
</dbReference>
<dbReference type="Pfam" id="PF20586">
    <property type="entry name" value="DUF6788"/>
    <property type="match status" value="1"/>
</dbReference>
<evidence type="ECO:0000313" key="9">
    <source>
        <dbReference type="Proteomes" id="UP000574717"/>
    </source>
</evidence>
<proteinExistence type="predicted"/>
<evidence type="ECO:0000313" key="7">
    <source>
        <dbReference type="Proteomes" id="UP000543224"/>
    </source>
</evidence>
<feature type="domain" description="DUF6788" evidence="1">
    <location>
        <begin position="25"/>
        <end position="76"/>
    </location>
</feature>
<comment type="caution">
    <text evidence="6">The sequence shown here is derived from an EMBL/GenBank/DDBJ whole genome shotgun (WGS) entry which is preliminary data.</text>
</comment>
<accession>A0A6V8Q616</accession>
<dbReference type="EMBL" id="BLSD01000102">
    <property type="protein sequence ID" value="GFP39880.1"/>
    <property type="molecule type" value="Genomic_DNA"/>
</dbReference>
<reference evidence="7 8" key="1">
    <citation type="journal article" date="2020" name="Front. Microbiol.">
        <title>Single-cell genomics of novel Actinobacteria with the Wood-Ljungdahl pathway discovered in a serpentinizing system.</title>
        <authorList>
            <person name="Merino N."/>
            <person name="Kawai M."/>
            <person name="Boyd E.S."/>
            <person name="Colman D.R."/>
            <person name="McGlynn S.E."/>
            <person name="Nealson K.H."/>
            <person name="Kurokawa K."/>
            <person name="Hongoh Y."/>
        </authorList>
    </citation>
    <scope>NUCLEOTIDE SEQUENCE [LARGE SCALE GENOMIC DNA]</scope>
    <source>
        <strain evidence="2 9">S03</strain>
        <strain evidence="3 7">S25</strain>
        <strain evidence="4 11">S33</strain>
        <strain evidence="5 10">S43</strain>
        <strain evidence="6 8">S47</strain>
    </source>
</reference>
<dbReference type="EMBL" id="BLRX01000026">
    <property type="protein sequence ID" value="GFP24941.1"/>
    <property type="molecule type" value="Genomic_DNA"/>
</dbReference>
<evidence type="ECO:0000313" key="8">
    <source>
        <dbReference type="Proteomes" id="UP000569018"/>
    </source>
</evidence>
<dbReference type="Proteomes" id="UP000591948">
    <property type="component" value="Unassembled WGS sequence"/>
</dbReference>
<dbReference type="InterPro" id="IPR046738">
    <property type="entry name" value="DUF6788"/>
</dbReference>
<dbReference type="EMBL" id="BLRY01000004">
    <property type="protein sequence ID" value="GFP26735.1"/>
    <property type="molecule type" value="Genomic_DNA"/>
</dbReference>
<dbReference type="Proteomes" id="UP000574717">
    <property type="component" value="Unassembled WGS sequence"/>
</dbReference>
<dbReference type="EMBL" id="BLSB01000108">
    <property type="protein sequence ID" value="GFP35459.1"/>
    <property type="molecule type" value="Genomic_DNA"/>
</dbReference>
<dbReference type="Proteomes" id="UP000543224">
    <property type="component" value="Unassembled WGS sequence"/>
</dbReference>
<evidence type="ECO:0000313" key="10">
    <source>
        <dbReference type="Proteomes" id="UP000576480"/>
    </source>
</evidence>
<organism evidence="6 8">
    <name type="scientific">Candidatus Hakubella thermalkaliphila</name>
    <dbReference type="NCBI Taxonomy" id="2754717"/>
    <lineage>
        <taxon>Bacteria</taxon>
        <taxon>Bacillati</taxon>
        <taxon>Actinomycetota</taxon>
        <taxon>Actinomycetota incertae sedis</taxon>
        <taxon>Candidatus Hakubellales</taxon>
        <taxon>Candidatus Hakubellaceae</taxon>
        <taxon>Candidatus Hakubella</taxon>
    </lineage>
</organism>
<sequence length="106" mass="12997">MHRSKMTKMERESRSRLKPYITWKEFLRATPTIRRQTCGKPNCRCQRGEKHLCLVLTRSLSGKIEQLYVPKEKEKMVKEWIKNWRDIQDLLEKISSTYWERLKRKD</sequence>
<gene>
    <name evidence="2" type="ORF">HKBW3S03_01009</name>
    <name evidence="3" type="ORF">HKBW3S25_00379</name>
    <name evidence="4" type="ORF">HKBW3S33_00150</name>
    <name evidence="5" type="ORF">HKBW3S43_01250</name>
    <name evidence="6" type="ORF">HKBW3S47_01577</name>
</gene>
<dbReference type="EMBL" id="BLRU01000087">
    <property type="protein sequence ID" value="GFP19504.1"/>
    <property type="molecule type" value="Genomic_DNA"/>
</dbReference>
<protein>
    <recommendedName>
        <fullName evidence="1">DUF6788 domain-containing protein</fullName>
    </recommendedName>
</protein>
<evidence type="ECO:0000259" key="1">
    <source>
        <dbReference type="Pfam" id="PF20586"/>
    </source>
</evidence>
<dbReference type="AlphaFoldDB" id="A0A6V8Q616"/>
<dbReference type="Proteomes" id="UP000576480">
    <property type="component" value="Unassembled WGS sequence"/>
</dbReference>
<evidence type="ECO:0000313" key="3">
    <source>
        <dbReference type="EMBL" id="GFP24941.1"/>
    </source>
</evidence>
<name>A0A6V8Q616_9ACTN</name>
<keyword evidence="11" id="KW-1185">Reference proteome</keyword>
<dbReference type="Proteomes" id="UP000569018">
    <property type="component" value="Unassembled WGS sequence"/>
</dbReference>
<evidence type="ECO:0000313" key="4">
    <source>
        <dbReference type="EMBL" id="GFP26735.1"/>
    </source>
</evidence>